<evidence type="ECO:0000256" key="5">
    <source>
        <dbReference type="ARBA" id="ARBA00023002"/>
    </source>
</evidence>
<evidence type="ECO:0000256" key="2">
    <source>
        <dbReference type="ARBA" id="ARBA00010617"/>
    </source>
</evidence>
<keyword evidence="12" id="KW-1185">Reference proteome</keyword>
<keyword evidence="10" id="KW-0472">Membrane</keyword>
<dbReference type="InterPro" id="IPR001128">
    <property type="entry name" value="Cyt_P450"/>
</dbReference>
<evidence type="ECO:0000256" key="9">
    <source>
        <dbReference type="RuleBase" id="RU000461"/>
    </source>
</evidence>
<dbReference type="PANTHER" id="PTHR24305:SF210">
    <property type="entry name" value="CYTOCHROME P450 MONOOXYGENASE ASQL-RELATED"/>
    <property type="match status" value="1"/>
</dbReference>
<accession>A0A225AXH7</accession>
<gene>
    <name evidence="11" type="ORF">UA08_05017</name>
</gene>
<feature type="binding site" description="axial binding residue" evidence="8">
    <location>
        <position position="449"/>
    </location>
    <ligand>
        <name>heme</name>
        <dbReference type="ChEBI" id="CHEBI:30413"/>
    </ligand>
    <ligandPart>
        <name>Fe</name>
        <dbReference type="ChEBI" id="CHEBI:18248"/>
    </ligandPart>
</feature>
<keyword evidence="4 8" id="KW-0479">Metal-binding</keyword>
<dbReference type="GeneID" id="31004773"/>
<dbReference type="OrthoDB" id="4219675at2759"/>
<evidence type="ECO:0000256" key="6">
    <source>
        <dbReference type="ARBA" id="ARBA00023004"/>
    </source>
</evidence>
<keyword evidence="5 9" id="KW-0560">Oxidoreductase</keyword>
<dbReference type="InterPro" id="IPR036396">
    <property type="entry name" value="Cyt_P450_sf"/>
</dbReference>
<dbReference type="PANTHER" id="PTHR24305">
    <property type="entry name" value="CYTOCHROME P450"/>
    <property type="match status" value="1"/>
</dbReference>
<dbReference type="PROSITE" id="PS00086">
    <property type="entry name" value="CYTOCHROME_P450"/>
    <property type="match status" value="1"/>
</dbReference>
<dbReference type="GO" id="GO:0016705">
    <property type="term" value="F:oxidoreductase activity, acting on paired donors, with incorporation or reduction of molecular oxygen"/>
    <property type="evidence" value="ECO:0007669"/>
    <property type="project" value="InterPro"/>
</dbReference>
<protein>
    <recommendedName>
        <fullName evidence="13">Isotrichodermin C-15 hydroxylase</fullName>
    </recommendedName>
</protein>
<organism evidence="11 12">
    <name type="scientific">Talaromyces atroroseus</name>
    <dbReference type="NCBI Taxonomy" id="1441469"/>
    <lineage>
        <taxon>Eukaryota</taxon>
        <taxon>Fungi</taxon>
        <taxon>Dikarya</taxon>
        <taxon>Ascomycota</taxon>
        <taxon>Pezizomycotina</taxon>
        <taxon>Eurotiomycetes</taxon>
        <taxon>Eurotiomycetidae</taxon>
        <taxon>Eurotiales</taxon>
        <taxon>Trichocomaceae</taxon>
        <taxon>Talaromyces</taxon>
        <taxon>Talaromyces sect. Trachyspermi</taxon>
    </lineage>
</organism>
<name>A0A225AXH7_TALAT</name>
<feature type="transmembrane region" description="Helical" evidence="10">
    <location>
        <begin position="12"/>
        <end position="33"/>
    </location>
</feature>
<keyword evidence="7 9" id="KW-0503">Monooxygenase</keyword>
<dbReference type="SUPFAM" id="SSF48264">
    <property type="entry name" value="Cytochrome P450"/>
    <property type="match status" value="1"/>
</dbReference>
<dbReference type="Proteomes" id="UP000214365">
    <property type="component" value="Unassembled WGS sequence"/>
</dbReference>
<dbReference type="Pfam" id="PF00067">
    <property type="entry name" value="p450"/>
    <property type="match status" value="1"/>
</dbReference>
<keyword evidence="10" id="KW-0812">Transmembrane</keyword>
<dbReference type="Gene3D" id="1.10.630.10">
    <property type="entry name" value="Cytochrome P450"/>
    <property type="match status" value="1"/>
</dbReference>
<dbReference type="PRINTS" id="PR00385">
    <property type="entry name" value="P450"/>
</dbReference>
<dbReference type="InterPro" id="IPR050121">
    <property type="entry name" value="Cytochrome_P450_monoxygenase"/>
</dbReference>
<dbReference type="GO" id="GO:0020037">
    <property type="term" value="F:heme binding"/>
    <property type="evidence" value="ECO:0007669"/>
    <property type="project" value="InterPro"/>
</dbReference>
<comment type="caution">
    <text evidence="11">The sequence shown here is derived from an EMBL/GenBank/DDBJ whole genome shotgun (WGS) entry which is preliminary data.</text>
</comment>
<reference evidence="11 12" key="1">
    <citation type="submission" date="2015-06" db="EMBL/GenBank/DDBJ databases">
        <title>Talaromyces atroroseus IBT 11181 draft genome.</title>
        <authorList>
            <person name="Rasmussen K.B."/>
            <person name="Rasmussen S."/>
            <person name="Petersen B."/>
            <person name="Sicheritz-Ponten T."/>
            <person name="Mortensen U.H."/>
            <person name="Thrane U."/>
        </authorList>
    </citation>
    <scope>NUCLEOTIDE SEQUENCE [LARGE SCALE GENOMIC DNA]</scope>
    <source>
        <strain evidence="11 12">IBT 11181</strain>
    </source>
</reference>
<comment type="similarity">
    <text evidence="2 9">Belongs to the cytochrome P450 family.</text>
</comment>
<evidence type="ECO:0000256" key="10">
    <source>
        <dbReference type="SAM" id="Phobius"/>
    </source>
</evidence>
<evidence type="ECO:0000256" key="8">
    <source>
        <dbReference type="PIRSR" id="PIRSR602401-1"/>
    </source>
</evidence>
<dbReference type="EMBL" id="LFMY01000007">
    <property type="protein sequence ID" value="OKL59686.1"/>
    <property type="molecule type" value="Genomic_DNA"/>
</dbReference>
<evidence type="ECO:0000256" key="3">
    <source>
        <dbReference type="ARBA" id="ARBA00022617"/>
    </source>
</evidence>
<evidence type="ECO:0000313" key="12">
    <source>
        <dbReference type="Proteomes" id="UP000214365"/>
    </source>
</evidence>
<dbReference type="AlphaFoldDB" id="A0A225AXH7"/>
<dbReference type="GO" id="GO:0005506">
    <property type="term" value="F:iron ion binding"/>
    <property type="evidence" value="ECO:0007669"/>
    <property type="project" value="InterPro"/>
</dbReference>
<evidence type="ECO:0008006" key="13">
    <source>
        <dbReference type="Google" id="ProtNLM"/>
    </source>
</evidence>
<dbReference type="STRING" id="1441469.A0A225AXH7"/>
<keyword evidence="10" id="KW-1133">Transmembrane helix</keyword>
<dbReference type="PRINTS" id="PR00463">
    <property type="entry name" value="EP450I"/>
</dbReference>
<dbReference type="InterPro" id="IPR017972">
    <property type="entry name" value="Cyt_P450_CS"/>
</dbReference>
<comment type="cofactor">
    <cofactor evidence="1 8">
        <name>heme</name>
        <dbReference type="ChEBI" id="CHEBI:30413"/>
    </cofactor>
</comment>
<keyword evidence="6 8" id="KW-0408">Iron</keyword>
<dbReference type="GO" id="GO:0004497">
    <property type="term" value="F:monooxygenase activity"/>
    <property type="evidence" value="ECO:0007669"/>
    <property type="project" value="UniProtKB-KW"/>
</dbReference>
<dbReference type="RefSeq" id="XP_020119807.1">
    <property type="nucleotide sequence ID" value="XM_020267613.1"/>
</dbReference>
<dbReference type="CDD" id="cd11058">
    <property type="entry name" value="CYP60B-like"/>
    <property type="match status" value="1"/>
</dbReference>
<evidence type="ECO:0000256" key="7">
    <source>
        <dbReference type="ARBA" id="ARBA00023033"/>
    </source>
</evidence>
<keyword evidence="3 8" id="KW-0349">Heme</keyword>
<evidence type="ECO:0000256" key="1">
    <source>
        <dbReference type="ARBA" id="ARBA00001971"/>
    </source>
</evidence>
<evidence type="ECO:0000313" key="11">
    <source>
        <dbReference type="EMBL" id="OKL59686.1"/>
    </source>
</evidence>
<evidence type="ECO:0000256" key="4">
    <source>
        <dbReference type="ARBA" id="ARBA00022723"/>
    </source>
</evidence>
<dbReference type="InterPro" id="IPR002401">
    <property type="entry name" value="Cyt_P450_E_grp-I"/>
</dbReference>
<proteinExistence type="inferred from homology"/>
<sequence length="515" mass="58677">MDMEMIFDHWVKFVGIFAGLFVAYIVGKISYILCFDSLSHIPGPKFNALSMVPYARHLIAGTTVHNTVDLHKKYGDVVRISPVEVSFISGETAFPDIYGFRTGKLKGHLNMEKDPVWYVKPANSTPSLLHANEEDHGRIRRIVSHAFSEKALMAQEGLIQGYVDQLIHKMREVTSSTNNAPVDMVQWYKWIMFDLIADLAFGEPFGCLQDLSTHQYITLLFDSLKSLRFSYISAFFPFLKYLGSFVLDKSLMQKRKDYLQWIASQVRKRTKRNTTRPDFMSYILQNNPEKGARLTEQEIISNASSLIVGGSETTSTLLSGLTWLLLTNPEKMHKLKVEIRGKFKTYDEITINAVNGSPYLVAVITEGLRYYPPIPAGFGRQVNTGGEVISGYYIPEGTIVSVSHYAAYHSERNFKDPDAFVPERWMGDEAYANDNKTACQPFSLGPRGCLGRNLAHAEMRLILAKIVWCFELELEPRSRDWLKQNRVTRHWEKPELAVRLVSVQTVTLWYNEPGT</sequence>